<evidence type="ECO:0000256" key="1">
    <source>
        <dbReference type="ARBA" id="ARBA00004167"/>
    </source>
</evidence>
<evidence type="ECO:0000256" key="8">
    <source>
        <dbReference type="RuleBase" id="RU366017"/>
    </source>
</evidence>
<name>A0A811KXW0_BURXY</name>
<sequence length="499" mass="57275">MWYRTTNLWTLKNMADNFIGKAHLRREIVIGAFHRLTEEQNIRGNYVIIQFIGDTLIPHDLYCTSYNKNGDKHTSRALIQRIHQGKRGANNVCAWAGHLAECEVISSNLETVSLSTIPSPDQNEQLPISIEKVHKEAKKHKLVVCVAPMYIYTDWKIMVTGIETWLALGATKLVFPIQSISRTSMEILRRYELKGIVITRPWPKWPVLSDTNPNGLVLSRGIEESHVNCLHFVKSFAEMVAFTDIDDMLIPPEPSKVTPGINVGLLEGLFKEHPQAGSLLFEHRDVQFVLPEEKANETLRSFNFRFLHNTKWKQNCFIWRMKTRVVVNASRVDTVNMHETGIHRLGYVQIRVPCRKGHFYHLRHSYKNMASNQWKLDMNPLSNMLDNQWQRRLTDTFHDLSNITLEQSSIDSFEDLDQCVMKVTEEHFTLRVSRCMTPHVCFTRKATNSTCVAADANYGFARSGEDFIIAPLNTQLVNSASNCDAPMPKFTSGSHFYLP</sequence>
<comment type="caution">
    <text evidence="9">The sequence shown here is derived from an EMBL/GenBank/DDBJ whole genome shotgun (WGS) entry which is preliminary data.</text>
</comment>
<comment type="subcellular location">
    <subcellularLocation>
        <location evidence="1">Membrane</location>
        <topology evidence="1">Single-pass membrane protein</topology>
    </subcellularLocation>
</comment>
<dbReference type="GO" id="GO:0016757">
    <property type="term" value="F:glycosyltransferase activity"/>
    <property type="evidence" value="ECO:0007669"/>
    <property type="project" value="UniProtKB-UniRule"/>
</dbReference>
<evidence type="ECO:0000256" key="5">
    <source>
        <dbReference type="ARBA" id="ARBA00022692"/>
    </source>
</evidence>
<dbReference type="PANTHER" id="PTHR21645:SF22">
    <property type="entry name" value="GLYCOSYLTRANSFERASE FAMILY 92 PROTEIN"/>
    <property type="match status" value="1"/>
</dbReference>
<keyword evidence="10" id="KW-1185">Reference proteome</keyword>
<dbReference type="Proteomes" id="UP000582659">
    <property type="component" value="Unassembled WGS sequence"/>
</dbReference>
<accession>A0A811KXW0</accession>
<evidence type="ECO:0000256" key="2">
    <source>
        <dbReference type="ARBA" id="ARBA00007647"/>
    </source>
</evidence>
<evidence type="ECO:0000256" key="3">
    <source>
        <dbReference type="ARBA" id="ARBA00022676"/>
    </source>
</evidence>
<evidence type="ECO:0000313" key="9">
    <source>
        <dbReference type="EMBL" id="CAD5220903.1"/>
    </source>
</evidence>
<dbReference type="GO" id="GO:0016020">
    <property type="term" value="C:membrane"/>
    <property type="evidence" value="ECO:0007669"/>
    <property type="project" value="UniProtKB-SubCell"/>
</dbReference>
<reference evidence="9" key="1">
    <citation type="submission" date="2020-09" db="EMBL/GenBank/DDBJ databases">
        <authorList>
            <person name="Kikuchi T."/>
        </authorList>
    </citation>
    <scope>NUCLEOTIDE SEQUENCE</scope>
    <source>
        <strain evidence="9">Ka4C1</strain>
    </source>
</reference>
<dbReference type="EMBL" id="CAJFDI010000003">
    <property type="protein sequence ID" value="CAD5220903.1"/>
    <property type="molecule type" value="Genomic_DNA"/>
</dbReference>
<dbReference type="AlphaFoldDB" id="A0A811KXW0"/>
<keyword evidence="3 8" id="KW-0328">Glycosyltransferase</keyword>
<keyword evidence="5" id="KW-0812">Transmembrane</keyword>
<gene>
    <name evidence="9" type="ORF">BXYJ_LOCUS6411</name>
</gene>
<protein>
    <recommendedName>
        <fullName evidence="8">Glycosyltransferase family 92 protein</fullName>
        <ecNumber evidence="8">2.4.1.-</ecNumber>
    </recommendedName>
</protein>
<organism evidence="9 10">
    <name type="scientific">Bursaphelenchus xylophilus</name>
    <name type="common">Pinewood nematode worm</name>
    <name type="synonym">Aphelenchoides xylophilus</name>
    <dbReference type="NCBI Taxonomy" id="6326"/>
    <lineage>
        <taxon>Eukaryota</taxon>
        <taxon>Metazoa</taxon>
        <taxon>Ecdysozoa</taxon>
        <taxon>Nematoda</taxon>
        <taxon>Chromadorea</taxon>
        <taxon>Rhabditida</taxon>
        <taxon>Tylenchina</taxon>
        <taxon>Tylenchomorpha</taxon>
        <taxon>Aphelenchoidea</taxon>
        <taxon>Aphelenchoididae</taxon>
        <taxon>Bursaphelenchus</taxon>
    </lineage>
</organism>
<comment type="similarity">
    <text evidence="2 8">Belongs to the glycosyltransferase 92 family.</text>
</comment>
<dbReference type="OrthoDB" id="2526284at2759"/>
<keyword evidence="4 8" id="KW-0808">Transferase</keyword>
<evidence type="ECO:0000313" key="10">
    <source>
        <dbReference type="Proteomes" id="UP000659654"/>
    </source>
</evidence>
<keyword evidence="7" id="KW-0472">Membrane</keyword>
<keyword evidence="6" id="KW-1133">Transmembrane helix</keyword>
<evidence type="ECO:0000256" key="6">
    <source>
        <dbReference type="ARBA" id="ARBA00022989"/>
    </source>
</evidence>
<dbReference type="PANTHER" id="PTHR21645">
    <property type="entry name" value="GLYCOSYLTRANSFERASE FAMILY 92 PROTEIN"/>
    <property type="match status" value="1"/>
</dbReference>
<dbReference type="InterPro" id="IPR008166">
    <property type="entry name" value="Glyco_transf_92"/>
</dbReference>
<evidence type="ECO:0000256" key="7">
    <source>
        <dbReference type="ARBA" id="ARBA00023136"/>
    </source>
</evidence>
<dbReference type="EMBL" id="CAJFCV020000003">
    <property type="protein sequence ID" value="CAG9107381.1"/>
    <property type="molecule type" value="Genomic_DNA"/>
</dbReference>
<dbReference type="Proteomes" id="UP000659654">
    <property type="component" value="Unassembled WGS sequence"/>
</dbReference>
<evidence type="ECO:0000256" key="4">
    <source>
        <dbReference type="ARBA" id="ARBA00022679"/>
    </source>
</evidence>
<dbReference type="Pfam" id="PF01697">
    <property type="entry name" value="Glyco_transf_92"/>
    <property type="match status" value="1"/>
</dbReference>
<proteinExistence type="inferred from homology"/>
<dbReference type="InterPro" id="IPR052012">
    <property type="entry name" value="GTase_92"/>
</dbReference>
<dbReference type="EC" id="2.4.1.-" evidence="8"/>